<organism evidence="2 3">
    <name type="scientific">Paspalum notatum var. saurae</name>
    <dbReference type="NCBI Taxonomy" id="547442"/>
    <lineage>
        <taxon>Eukaryota</taxon>
        <taxon>Viridiplantae</taxon>
        <taxon>Streptophyta</taxon>
        <taxon>Embryophyta</taxon>
        <taxon>Tracheophyta</taxon>
        <taxon>Spermatophyta</taxon>
        <taxon>Magnoliopsida</taxon>
        <taxon>Liliopsida</taxon>
        <taxon>Poales</taxon>
        <taxon>Poaceae</taxon>
        <taxon>PACMAD clade</taxon>
        <taxon>Panicoideae</taxon>
        <taxon>Andropogonodae</taxon>
        <taxon>Paspaleae</taxon>
        <taxon>Paspalinae</taxon>
        <taxon>Paspalum</taxon>
    </lineage>
</organism>
<accession>A0AAQ3WNX4</accession>
<dbReference type="SUPFAM" id="SSF56219">
    <property type="entry name" value="DNase I-like"/>
    <property type="match status" value="1"/>
</dbReference>
<protein>
    <recommendedName>
        <fullName evidence="1">Endonuclease/exonuclease/phosphatase domain-containing protein</fullName>
    </recommendedName>
</protein>
<feature type="domain" description="Endonuclease/exonuclease/phosphatase" evidence="1">
    <location>
        <begin position="5"/>
        <end position="165"/>
    </location>
</feature>
<dbReference type="InterPro" id="IPR036691">
    <property type="entry name" value="Endo/exonu/phosph_ase_sf"/>
</dbReference>
<dbReference type="AlphaFoldDB" id="A0AAQ3WNX4"/>
<evidence type="ECO:0000313" key="3">
    <source>
        <dbReference type="Proteomes" id="UP001341281"/>
    </source>
</evidence>
<dbReference type="EMBL" id="CP144748">
    <property type="protein sequence ID" value="WVZ68076.1"/>
    <property type="molecule type" value="Genomic_DNA"/>
</dbReference>
<dbReference type="PANTHER" id="PTHR33710">
    <property type="entry name" value="BNAC02G09200D PROTEIN"/>
    <property type="match status" value="1"/>
</dbReference>
<keyword evidence="3" id="KW-1185">Reference proteome</keyword>
<dbReference type="GO" id="GO:0003824">
    <property type="term" value="F:catalytic activity"/>
    <property type="evidence" value="ECO:0007669"/>
    <property type="project" value="InterPro"/>
</dbReference>
<reference evidence="2 3" key="1">
    <citation type="submission" date="2024-02" db="EMBL/GenBank/DDBJ databases">
        <title>High-quality chromosome-scale genome assembly of Pensacola bahiagrass (Paspalum notatum Flugge var. saurae).</title>
        <authorList>
            <person name="Vega J.M."/>
            <person name="Podio M."/>
            <person name="Orjuela J."/>
            <person name="Siena L.A."/>
            <person name="Pessino S.C."/>
            <person name="Combes M.C."/>
            <person name="Mariac C."/>
            <person name="Albertini E."/>
            <person name="Pupilli F."/>
            <person name="Ortiz J.P.A."/>
            <person name="Leblanc O."/>
        </authorList>
    </citation>
    <scope>NUCLEOTIDE SEQUENCE [LARGE SCALE GENOMIC DNA]</scope>
    <source>
        <strain evidence="2">R1</strain>
        <tissue evidence="2">Leaf</tissue>
    </source>
</reference>
<dbReference type="Proteomes" id="UP001341281">
    <property type="component" value="Chromosome 04"/>
</dbReference>
<dbReference type="PANTHER" id="PTHR33710:SF72">
    <property type="entry name" value="OS04G0204200 PROTEIN"/>
    <property type="match status" value="1"/>
</dbReference>
<evidence type="ECO:0000259" key="1">
    <source>
        <dbReference type="Pfam" id="PF03372"/>
    </source>
</evidence>
<name>A0AAQ3WNX4_PASNO</name>
<dbReference type="InterPro" id="IPR005135">
    <property type="entry name" value="Endo/exonuclease/phosphatase"/>
</dbReference>
<evidence type="ECO:0000313" key="2">
    <source>
        <dbReference type="EMBL" id="WVZ68076.1"/>
    </source>
</evidence>
<sequence>MAPHGRSGGILLGVDLNIFDIGAIDEGDFYVKFTLRYKLNDFKFVLYSIYGPAQIQNKAAFLSEIANTCSKENLPYLIGGDFNIMRKPEDKSSGDFDHKWPSLFNAVIESLDLREIVMTGRQFTWAGPGDNPTYEKLDRILVSTEWECQFPMAMVEPRDRNISDHTPLVITTGASTHQTSNRPFKFERGWLLREVSLLREEELKWYERAKVKTLLEGDANTRFFHLVANGKHRKQHIFKLEDDQGVVVGDACLKNHITKYYKNLFGTPEQLEITLVEDQILDIPQVSPEENEILVAKFTESK</sequence>
<proteinExistence type="predicted"/>
<dbReference type="Pfam" id="PF03372">
    <property type="entry name" value="Exo_endo_phos"/>
    <property type="match status" value="1"/>
</dbReference>
<dbReference type="Gene3D" id="3.60.10.10">
    <property type="entry name" value="Endonuclease/exonuclease/phosphatase"/>
    <property type="match status" value="1"/>
</dbReference>
<gene>
    <name evidence="2" type="ORF">U9M48_017066</name>
</gene>